<dbReference type="Pfam" id="PF13280">
    <property type="entry name" value="WYL"/>
    <property type="match status" value="1"/>
</dbReference>
<evidence type="ECO:0000313" key="3">
    <source>
        <dbReference type="EMBL" id="PTX00467.1"/>
    </source>
</evidence>
<evidence type="ECO:0000259" key="2">
    <source>
        <dbReference type="Pfam" id="PF25583"/>
    </source>
</evidence>
<dbReference type="EMBL" id="QBKG01000025">
    <property type="protein sequence ID" value="PTX00467.1"/>
    <property type="molecule type" value="Genomic_DNA"/>
</dbReference>
<dbReference type="PANTHER" id="PTHR34580">
    <property type="match status" value="1"/>
</dbReference>
<sequence length="300" mass="35943">MKKFLRHRFIVERLRMKPHSYEDLIRALEKSEEYCDVEPFTDRTFLRDKQDIEKIYHIRIEYNNSLKAYEITEDNDLYAQNLLEAFDVFRALQNYGNLSEVIQFEKRLPAGTEYLSPLLRAIKEKRQVKLHYYKFWDRSSQTQERTIEPYLLKEAQRRWYVLAWDVEKSALRVFGLDRIKRLDDERGVKFQHPVPKDVEHYFDDSFGAWVDNERTQAEEVVLVFRKLPADTVFIPNPAKYLEAMPLHSSQQILKEEEEAIVLRLRIKITPDFIKELLSYGKQVEVLTPAHLQEELTAKQK</sequence>
<comment type="caution">
    <text evidence="3">The sequence shown here is derived from an EMBL/GenBank/DDBJ whole genome shotgun (WGS) entry which is preliminary data.</text>
</comment>
<dbReference type="Proteomes" id="UP000243985">
    <property type="component" value="Unassembled WGS sequence"/>
</dbReference>
<proteinExistence type="predicted"/>
<reference evidence="3 4" key="1">
    <citation type="submission" date="2018-04" db="EMBL/GenBank/DDBJ databases">
        <title>Genomic Encyclopedia of Archaeal and Bacterial Type Strains, Phase II (KMG-II): from individual species to whole genera.</title>
        <authorList>
            <person name="Goeker M."/>
        </authorList>
    </citation>
    <scope>NUCLEOTIDE SEQUENCE [LARGE SCALE GENOMIC DNA]</scope>
    <source>
        <strain evidence="3 4">DSM 22902</strain>
    </source>
</reference>
<dbReference type="Pfam" id="PF25583">
    <property type="entry name" value="WCX"/>
    <property type="match status" value="1"/>
</dbReference>
<protein>
    <submittedName>
        <fullName evidence="3">WYL domain-containing protein</fullName>
    </submittedName>
</protein>
<feature type="domain" description="WCX" evidence="2">
    <location>
        <begin position="235"/>
        <end position="297"/>
    </location>
</feature>
<organism evidence="3 4">
    <name type="scientific">Capnocytophaga leadbetteri</name>
    <dbReference type="NCBI Taxonomy" id="327575"/>
    <lineage>
        <taxon>Bacteria</taxon>
        <taxon>Pseudomonadati</taxon>
        <taxon>Bacteroidota</taxon>
        <taxon>Flavobacteriia</taxon>
        <taxon>Flavobacteriales</taxon>
        <taxon>Flavobacteriaceae</taxon>
        <taxon>Capnocytophaga</taxon>
    </lineage>
</organism>
<dbReference type="GeneID" id="84581650"/>
<evidence type="ECO:0000313" key="4">
    <source>
        <dbReference type="Proteomes" id="UP000243985"/>
    </source>
</evidence>
<dbReference type="PROSITE" id="PS52050">
    <property type="entry name" value="WYL"/>
    <property type="match status" value="1"/>
</dbReference>
<feature type="domain" description="WYL" evidence="1">
    <location>
        <begin position="113"/>
        <end position="182"/>
    </location>
</feature>
<accession>A0A2T5XRK9</accession>
<dbReference type="PANTHER" id="PTHR34580:SF9">
    <property type="entry name" value="SLL5097 PROTEIN"/>
    <property type="match status" value="1"/>
</dbReference>
<name>A0A2T5XRK9_9FLAO</name>
<dbReference type="InterPro" id="IPR026881">
    <property type="entry name" value="WYL_dom"/>
</dbReference>
<dbReference type="RefSeq" id="WP_107782923.1">
    <property type="nucleotide sequence ID" value="NZ_QBKG01000025.1"/>
</dbReference>
<dbReference type="InterPro" id="IPR057727">
    <property type="entry name" value="WCX_dom"/>
</dbReference>
<dbReference type="InterPro" id="IPR051534">
    <property type="entry name" value="CBASS_pafABC_assoc_protein"/>
</dbReference>
<gene>
    <name evidence="3" type="ORF">C8P65_1255</name>
</gene>
<evidence type="ECO:0000259" key="1">
    <source>
        <dbReference type="Pfam" id="PF13280"/>
    </source>
</evidence>
<dbReference type="AlphaFoldDB" id="A0A2T5XRK9"/>